<reference evidence="1" key="1">
    <citation type="journal article" date="2020" name="Stud. Mycol.">
        <title>101 Dothideomycetes genomes: a test case for predicting lifestyles and emergence of pathogens.</title>
        <authorList>
            <person name="Haridas S."/>
            <person name="Albert R."/>
            <person name="Binder M."/>
            <person name="Bloem J."/>
            <person name="Labutti K."/>
            <person name="Salamov A."/>
            <person name="Andreopoulos B."/>
            <person name="Baker S."/>
            <person name="Barry K."/>
            <person name="Bills G."/>
            <person name="Bluhm B."/>
            <person name="Cannon C."/>
            <person name="Castanera R."/>
            <person name="Culley D."/>
            <person name="Daum C."/>
            <person name="Ezra D."/>
            <person name="Gonzalez J."/>
            <person name="Henrissat B."/>
            <person name="Kuo A."/>
            <person name="Liang C."/>
            <person name="Lipzen A."/>
            <person name="Lutzoni F."/>
            <person name="Magnuson J."/>
            <person name="Mondo S."/>
            <person name="Nolan M."/>
            <person name="Ohm R."/>
            <person name="Pangilinan J."/>
            <person name="Park H.-J."/>
            <person name="Ramirez L."/>
            <person name="Alfaro M."/>
            <person name="Sun H."/>
            <person name="Tritt A."/>
            <person name="Yoshinaga Y."/>
            <person name="Zwiers L.-H."/>
            <person name="Turgeon B."/>
            <person name="Goodwin S."/>
            <person name="Spatafora J."/>
            <person name="Crous P."/>
            <person name="Grigoriev I."/>
        </authorList>
    </citation>
    <scope>NUCLEOTIDE SEQUENCE</scope>
    <source>
        <strain evidence="1">CBS 130266</strain>
    </source>
</reference>
<evidence type="ECO:0000313" key="2">
    <source>
        <dbReference type="Proteomes" id="UP000800235"/>
    </source>
</evidence>
<gene>
    <name evidence="1" type="ORF">EJ08DRAFT_717050</name>
</gene>
<dbReference type="Proteomes" id="UP000800235">
    <property type="component" value="Unassembled WGS sequence"/>
</dbReference>
<organism evidence="1 2">
    <name type="scientific">Tothia fuscella</name>
    <dbReference type="NCBI Taxonomy" id="1048955"/>
    <lineage>
        <taxon>Eukaryota</taxon>
        <taxon>Fungi</taxon>
        <taxon>Dikarya</taxon>
        <taxon>Ascomycota</taxon>
        <taxon>Pezizomycotina</taxon>
        <taxon>Dothideomycetes</taxon>
        <taxon>Pleosporomycetidae</taxon>
        <taxon>Venturiales</taxon>
        <taxon>Cylindrosympodiaceae</taxon>
        <taxon>Tothia</taxon>
    </lineage>
</organism>
<protein>
    <recommendedName>
        <fullName evidence="3">BTB domain-containing protein</fullName>
    </recommendedName>
</protein>
<evidence type="ECO:0000313" key="1">
    <source>
        <dbReference type="EMBL" id="KAF2429648.1"/>
    </source>
</evidence>
<sequence length="499" mass="57891">IFCCQCIKDQPSKRNNHKNQFQVRKFAKLYRFKNQLLIRGVSSLYTTPMAHAASPGAFLHHADGDVVISLSPKPEHNFTLHSKVLCKHSDFFRYGMKGEWLSNKVFGEKSIKGRMVQVKRYELKSEYQDGDSEQSQDDHNLNLPQQYDINEDTVLIGKAVETPADQRKYPSEQTVAAYKITFALMYEVETPLINAEAFDLVPPYDELQHFDGRRTPIHELHELLLYFRCYNSPRITVGLSSLILSTPNLGLEVVAERSFDFLPIACHLRSTQMYQVAFKSVLHYYFMEHVIEPSWWREEDYGGGWTHVEVYATDEEKDWKPWLELRYGSELFSQVVNAADEITPMYEEVRTKLLNMKIPRLSVAIQGSPYGGWHRTNCEWKFRDWTTKQLSDDYWVGAKSFNQHIKANTFWKLYMGVFKAEDIFNTHGGNMMSEVTKSSLRLMRARADEFFREAREIVTPLYEGFLETLPARAYVLVNVDPVPAFKLKEGGFPWTSSSA</sequence>
<comment type="caution">
    <text evidence="1">The sequence shown here is derived from an EMBL/GenBank/DDBJ whole genome shotgun (WGS) entry which is preliminary data.</text>
</comment>
<dbReference type="EMBL" id="MU007045">
    <property type="protein sequence ID" value="KAF2429648.1"/>
    <property type="molecule type" value="Genomic_DNA"/>
</dbReference>
<name>A0A9P4NQL3_9PEZI</name>
<accession>A0A9P4NQL3</accession>
<keyword evidence="2" id="KW-1185">Reference proteome</keyword>
<feature type="non-terminal residue" evidence="1">
    <location>
        <position position="1"/>
    </location>
</feature>
<proteinExistence type="predicted"/>
<dbReference type="AlphaFoldDB" id="A0A9P4NQL3"/>
<dbReference type="OrthoDB" id="3896443at2759"/>
<evidence type="ECO:0008006" key="3">
    <source>
        <dbReference type="Google" id="ProtNLM"/>
    </source>
</evidence>